<comment type="caution">
    <text evidence="1">The sequence shown here is derived from an EMBL/GenBank/DDBJ whole genome shotgun (WGS) entry which is preliminary data.</text>
</comment>
<name>A0A4R6YW94_9GAMM</name>
<sequence length="80" mass="8344">MREHLFIAAPLAGKTCAGDLLPPNAAGMAGFATTAGALHALGVDHSAGSWQVAQQARAFQNIPSYHAHGPIFTGRHVTHF</sequence>
<dbReference type="RefSeq" id="WP_133818952.1">
    <property type="nucleotide sequence ID" value="NZ_SNZH01000007.1"/>
</dbReference>
<accession>A0A4R6YW94</accession>
<dbReference type="EMBL" id="SNZH01000007">
    <property type="protein sequence ID" value="TDR43031.1"/>
    <property type="molecule type" value="Genomic_DNA"/>
</dbReference>
<evidence type="ECO:0000313" key="2">
    <source>
        <dbReference type="Proteomes" id="UP000295293"/>
    </source>
</evidence>
<keyword evidence="2" id="KW-1185">Reference proteome</keyword>
<proteinExistence type="predicted"/>
<organism evidence="1 2">
    <name type="scientific">Tahibacter aquaticus</name>
    <dbReference type="NCBI Taxonomy" id="520092"/>
    <lineage>
        <taxon>Bacteria</taxon>
        <taxon>Pseudomonadati</taxon>
        <taxon>Pseudomonadota</taxon>
        <taxon>Gammaproteobacteria</taxon>
        <taxon>Lysobacterales</taxon>
        <taxon>Rhodanobacteraceae</taxon>
        <taxon>Tahibacter</taxon>
    </lineage>
</organism>
<dbReference type="Proteomes" id="UP000295293">
    <property type="component" value="Unassembled WGS sequence"/>
</dbReference>
<gene>
    <name evidence="1" type="ORF">DFR29_10735</name>
</gene>
<reference evidence="1 2" key="1">
    <citation type="submission" date="2019-03" db="EMBL/GenBank/DDBJ databases">
        <title>Genomic Encyclopedia of Type Strains, Phase IV (KMG-IV): sequencing the most valuable type-strain genomes for metagenomic binning, comparative biology and taxonomic classification.</title>
        <authorList>
            <person name="Goeker M."/>
        </authorList>
    </citation>
    <scope>NUCLEOTIDE SEQUENCE [LARGE SCALE GENOMIC DNA]</scope>
    <source>
        <strain evidence="1 2">DSM 21667</strain>
    </source>
</reference>
<dbReference type="AlphaFoldDB" id="A0A4R6YW94"/>
<protein>
    <submittedName>
        <fullName evidence="1">Uncharacterized protein</fullName>
    </submittedName>
</protein>
<evidence type="ECO:0000313" key="1">
    <source>
        <dbReference type="EMBL" id="TDR43031.1"/>
    </source>
</evidence>